<organism evidence="2 3">
    <name type="scientific">Phytophthora sojae (strain P6497)</name>
    <name type="common">Soybean stem and root rot agent</name>
    <name type="synonym">Phytophthora megasperma f. sp. glycines</name>
    <dbReference type="NCBI Taxonomy" id="1094619"/>
    <lineage>
        <taxon>Eukaryota</taxon>
        <taxon>Sar</taxon>
        <taxon>Stramenopiles</taxon>
        <taxon>Oomycota</taxon>
        <taxon>Peronosporomycetes</taxon>
        <taxon>Peronosporales</taxon>
        <taxon>Peronosporaceae</taxon>
        <taxon>Phytophthora</taxon>
    </lineage>
</organism>
<dbReference type="Proteomes" id="UP000002640">
    <property type="component" value="Unassembled WGS sequence"/>
</dbReference>
<feature type="region of interest" description="Disordered" evidence="1">
    <location>
        <begin position="223"/>
        <end position="243"/>
    </location>
</feature>
<dbReference type="EMBL" id="JH159161">
    <property type="protein sequence ID" value="EGZ07986.1"/>
    <property type="molecule type" value="Genomic_DNA"/>
</dbReference>
<name>G5A7W0_PHYSP</name>
<accession>G5A7W0</accession>
<keyword evidence="3" id="KW-1185">Reference proteome</keyword>
<dbReference type="KEGG" id="psoj:PHYSODRAFT_255904"/>
<protein>
    <recommendedName>
        <fullName evidence="4">RxLR effector protein</fullName>
    </recommendedName>
</protein>
<dbReference type="InParanoid" id="G5A7W0"/>
<reference evidence="2 3" key="1">
    <citation type="journal article" date="2006" name="Science">
        <title>Phytophthora genome sequences uncover evolutionary origins and mechanisms of pathogenesis.</title>
        <authorList>
            <person name="Tyler B.M."/>
            <person name="Tripathy S."/>
            <person name="Zhang X."/>
            <person name="Dehal P."/>
            <person name="Jiang R.H."/>
            <person name="Aerts A."/>
            <person name="Arredondo F.D."/>
            <person name="Baxter L."/>
            <person name="Bensasson D."/>
            <person name="Beynon J.L."/>
            <person name="Chapman J."/>
            <person name="Damasceno C.M."/>
            <person name="Dorrance A.E."/>
            <person name="Dou D."/>
            <person name="Dickerman A.W."/>
            <person name="Dubchak I.L."/>
            <person name="Garbelotto M."/>
            <person name="Gijzen M."/>
            <person name="Gordon S.G."/>
            <person name="Govers F."/>
            <person name="Grunwald N.J."/>
            <person name="Huang W."/>
            <person name="Ivors K.L."/>
            <person name="Jones R.W."/>
            <person name="Kamoun S."/>
            <person name="Krampis K."/>
            <person name="Lamour K.H."/>
            <person name="Lee M.K."/>
            <person name="McDonald W.H."/>
            <person name="Medina M."/>
            <person name="Meijer H.J."/>
            <person name="Nordberg E.K."/>
            <person name="Maclean D.J."/>
            <person name="Ospina-Giraldo M.D."/>
            <person name="Morris P.F."/>
            <person name="Phuntumart V."/>
            <person name="Putnam N.H."/>
            <person name="Rash S."/>
            <person name="Rose J.K."/>
            <person name="Sakihama Y."/>
            <person name="Salamov A.A."/>
            <person name="Savidor A."/>
            <person name="Scheuring C.F."/>
            <person name="Smith B.M."/>
            <person name="Sobral B.W."/>
            <person name="Terry A."/>
            <person name="Torto-Alalibo T.A."/>
            <person name="Win J."/>
            <person name="Xu Z."/>
            <person name="Zhang H."/>
            <person name="Grigoriev I.V."/>
            <person name="Rokhsar D.S."/>
            <person name="Boore J.L."/>
        </authorList>
    </citation>
    <scope>NUCLEOTIDE SEQUENCE [LARGE SCALE GENOMIC DNA]</scope>
    <source>
        <strain evidence="2 3">P6497</strain>
    </source>
</reference>
<proteinExistence type="predicted"/>
<gene>
    <name evidence="2" type="ORF">PHYSODRAFT_255904</name>
</gene>
<sequence length="254" mass="27940">MLHHDNKQNPEAVMIKALSTRYSDDVITQMIITAKKAPNTKDSAGKSSDDAFLMLGLKSAKKTLFDNSELLAWAKYVDDLSESNPKKANLMMTSTLATHYSDEAIAKKVPATESVATKLEAALPQHWLPKNTHPTDALKLFGLHADDAFLTNPALNSWAKYLNDFNKKNPEVKTTMVASLAVNYGEDGLYQMLKVAKEVGTTKKMATDLQTAQLVEDQAEDARRIPVDGGQGNAPRQCGEGGVQEIHQRLQQQN</sequence>
<dbReference type="OMA" id="VITQMII"/>
<dbReference type="SMR" id="G5A7W0"/>
<evidence type="ECO:0000313" key="2">
    <source>
        <dbReference type="EMBL" id="EGZ07986.1"/>
    </source>
</evidence>
<dbReference type="GeneID" id="20638665"/>
<dbReference type="AlphaFoldDB" id="G5A7W0"/>
<evidence type="ECO:0000256" key="1">
    <source>
        <dbReference type="SAM" id="MobiDB-lite"/>
    </source>
</evidence>
<evidence type="ECO:0000313" key="3">
    <source>
        <dbReference type="Proteomes" id="UP000002640"/>
    </source>
</evidence>
<dbReference type="RefSeq" id="XP_009536158.1">
    <property type="nucleotide sequence ID" value="XM_009537863.1"/>
</dbReference>
<evidence type="ECO:0008006" key="4">
    <source>
        <dbReference type="Google" id="ProtNLM"/>
    </source>
</evidence>